<comment type="caution">
    <text evidence="14">The sequence shown here is derived from an EMBL/GenBank/DDBJ whole genome shotgun (WGS) entry which is preliminary data.</text>
</comment>
<feature type="domain" description="TIR" evidence="12">
    <location>
        <begin position="708"/>
        <end position="851"/>
    </location>
</feature>
<keyword evidence="7" id="KW-0378">Hydrolase</keyword>
<comment type="similarity">
    <text evidence="2">Belongs to the SARM1 family.</text>
</comment>
<keyword evidence="4" id="KW-0963">Cytoplasm</keyword>
<evidence type="ECO:0000259" key="13">
    <source>
        <dbReference type="PROSITE" id="PS50105"/>
    </source>
</evidence>
<dbReference type="InterPro" id="IPR016024">
    <property type="entry name" value="ARM-type_fold"/>
</dbReference>
<feature type="region of interest" description="Disordered" evidence="11">
    <location>
        <begin position="133"/>
        <end position="160"/>
    </location>
</feature>
<dbReference type="InterPro" id="IPR001660">
    <property type="entry name" value="SAM"/>
</dbReference>
<dbReference type="SMART" id="SM00255">
    <property type="entry name" value="TIR"/>
    <property type="match status" value="1"/>
</dbReference>
<dbReference type="Gene3D" id="3.40.50.10140">
    <property type="entry name" value="Toll/interleukin-1 receptor homology (TIR) domain"/>
    <property type="match status" value="1"/>
</dbReference>
<evidence type="ECO:0000256" key="9">
    <source>
        <dbReference type="ARBA" id="ARBA00023027"/>
    </source>
</evidence>
<dbReference type="Pfam" id="PF07647">
    <property type="entry name" value="SAM_2"/>
    <property type="match status" value="1"/>
</dbReference>
<dbReference type="Gene3D" id="1.25.10.10">
    <property type="entry name" value="Leucine-rich Repeat Variant"/>
    <property type="match status" value="1"/>
</dbReference>
<dbReference type="PROSITE" id="PS50105">
    <property type="entry name" value="SAM_DOMAIN"/>
    <property type="match status" value="1"/>
</dbReference>
<keyword evidence="5" id="KW-0399">Innate immunity</keyword>
<dbReference type="SUPFAM" id="SSF47769">
    <property type="entry name" value="SAM/Pointed domain"/>
    <property type="match status" value="2"/>
</dbReference>
<dbReference type="GO" id="GO:0034128">
    <property type="term" value="P:negative regulation of MyD88-independent toll-like receptor signaling pathway"/>
    <property type="evidence" value="ECO:0007669"/>
    <property type="project" value="InterPro"/>
</dbReference>
<dbReference type="PANTHER" id="PTHR22998">
    <property type="entry name" value="SARM1"/>
    <property type="match status" value="1"/>
</dbReference>
<dbReference type="EC" id="3.2.2.6" evidence="3"/>
<evidence type="ECO:0000256" key="3">
    <source>
        <dbReference type="ARBA" id="ARBA00011982"/>
    </source>
</evidence>
<dbReference type="CDD" id="cd24153">
    <property type="entry name" value="SARM1_N"/>
    <property type="match status" value="1"/>
</dbReference>
<dbReference type="InterPro" id="IPR000157">
    <property type="entry name" value="TIR_dom"/>
</dbReference>
<dbReference type="GO" id="GO:0005737">
    <property type="term" value="C:cytoplasm"/>
    <property type="evidence" value="ECO:0007669"/>
    <property type="project" value="UniProtKB-SubCell"/>
</dbReference>
<comment type="catalytic activity">
    <reaction evidence="10">
        <text>NAD(+) + H2O = ADP-D-ribose + nicotinamide + H(+)</text>
        <dbReference type="Rhea" id="RHEA:16301"/>
        <dbReference type="ChEBI" id="CHEBI:15377"/>
        <dbReference type="ChEBI" id="CHEBI:15378"/>
        <dbReference type="ChEBI" id="CHEBI:17154"/>
        <dbReference type="ChEBI" id="CHEBI:57540"/>
        <dbReference type="ChEBI" id="CHEBI:57967"/>
        <dbReference type="EC" id="3.2.2.6"/>
    </reaction>
    <physiologicalReaction direction="left-to-right" evidence="10">
        <dbReference type="Rhea" id="RHEA:16302"/>
    </physiologicalReaction>
</comment>
<keyword evidence="9" id="KW-0520">NAD</keyword>
<feature type="compositionally biased region" description="Gly residues" evidence="11">
    <location>
        <begin position="890"/>
        <end position="899"/>
    </location>
</feature>
<evidence type="ECO:0000259" key="12">
    <source>
        <dbReference type="PROSITE" id="PS50104"/>
    </source>
</evidence>
<dbReference type="GO" id="GO:0007165">
    <property type="term" value="P:signal transduction"/>
    <property type="evidence" value="ECO:0007669"/>
    <property type="project" value="InterPro"/>
</dbReference>
<evidence type="ECO:0000256" key="1">
    <source>
        <dbReference type="ARBA" id="ARBA00004496"/>
    </source>
</evidence>
<evidence type="ECO:0000256" key="6">
    <source>
        <dbReference type="ARBA" id="ARBA00022737"/>
    </source>
</evidence>
<dbReference type="SUPFAM" id="SSF48371">
    <property type="entry name" value="ARM repeat"/>
    <property type="match status" value="1"/>
</dbReference>
<organism evidence="14 15">
    <name type="scientific">Mizuhopecten yessoensis</name>
    <name type="common">Japanese scallop</name>
    <name type="synonym">Patinopecten yessoensis</name>
    <dbReference type="NCBI Taxonomy" id="6573"/>
    <lineage>
        <taxon>Eukaryota</taxon>
        <taxon>Metazoa</taxon>
        <taxon>Spiralia</taxon>
        <taxon>Lophotrochozoa</taxon>
        <taxon>Mollusca</taxon>
        <taxon>Bivalvia</taxon>
        <taxon>Autobranchia</taxon>
        <taxon>Pteriomorphia</taxon>
        <taxon>Pectinida</taxon>
        <taxon>Pectinoidea</taxon>
        <taxon>Pectinidae</taxon>
        <taxon>Mizuhopecten</taxon>
    </lineage>
</organism>
<evidence type="ECO:0000256" key="2">
    <source>
        <dbReference type="ARBA" id="ARBA00008291"/>
    </source>
</evidence>
<proteinExistence type="inferred from homology"/>
<dbReference type="EMBL" id="NEDP02004233">
    <property type="protein sequence ID" value="OWF46218.1"/>
    <property type="molecule type" value="Genomic_DNA"/>
</dbReference>
<dbReference type="GO" id="GO:0048678">
    <property type="term" value="P:response to axon injury"/>
    <property type="evidence" value="ECO:0007669"/>
    <property type="project" value="InterPro"/>
</dbReference>
<sequence length="918" mass="102835">MSSTSSLPNLDLEKRSRTESPSDSCDEHMQHEKFDPCQLLERSQSDASLTKTKSQTSQCRMSYTKTQNTSNSAEQLEKPEKKNRVSESSRVYFDLSQIDTMIENETVSSSSFTHTDSRSKLVLGQSLETIPQGEELSLSHPSSHCMYSASNETESEASELDSEDYEDLSSFYKKYPIVIPSVLSSDSHLSYHYKNNLKLTYQQFGQHLETHITALKSASAVEEIMHLGKILSILKEAWSVAVYGRDLAYGLCDVLRLEGVLDLIIKNCGSTNHDLMVASAALLEQSLSTKNRERVVKTGLEAVVGMTYKEIGNTDMAFISTGILEGLFKMSEEASTKIVNLGGLDVILHWCRSCTIDILRHCAKAISNLSLFGGMENQEEMARHNVPEWLFPLAFNEDNNVRYYACLAIVVLVANKELEAAVIKSGTLDLVMPFISSNKPADFAKSDFSHQQGRDNMWLERLVPILSSHREEPQALAAFHFAMEAGIKAEQGRLGIFYDIDAIEPLKKVASSPNAKASKLAAQALKIIGEVVPHKLTQQVPIWCPSDVAHWVTQIGFKTYASKFQNCQVDGDLLLLLTEQELEESIGIKCRLARKRFMRELLNLKITADYSSLDRSQLDSWLTRLQPEMSQYTYYLLKQGMTRDLLGLTTDQELMNVCHITNGIHRRLILEHAEDLYNCQIQLPKYGSIGSLNRQKSVDVASLMAYPKAVDVFISYRRSNGSQLASLLKVHLQLRGFTVFIDIERLRAGKFDENLLMNIKLARHFLLVLTPDALDRCKGDVDQQDWIHKEIVTALESDCNIIPVLDNFEWPVPEELPIDMQQVVYFNGVRWVHDYQEACMSKLESFLKGHGLPSSPSQGPSQLGLRIGLDKEGARRVVDGASTPSLSESGTGGGNGGTGRLRKASTMFNALLDYVEIY</sequence>
<feature type="domain" description="SAM" evidence="13">
    <location>
        <begin position="543"/>
        <end position="607"/>
    </location>
</feature>
<evidence type="ECO:0000313" key="14">
    <source>
        <dbReference type="EMBL" id="OWF46218.1"/>
    </source>
</evidence>
<gene>
    <name evidence="14" type="ORF">KP79_PYT16810</name>
</gene>
<reference evidence="14 15" key="1">
    <citation type="journal article" date="2017" name="Nat. Ecol. Evol.">
        <title>Scallop genome provides insights into evolution of bilaterian karyotype and development.</title>
        <authorList>
            <person name="Wang S."/>
            <person name="Zhang J."/>
            <person name="Jiao W."/>
            <person name="Li J."/>
            <person name="Xun X."/>
            <person name="Sun Y."/>
            <person name="Guo X."/>
            <person name="Huan P."/>
            <person name="Dong B."/>
            <person name="Zhang L."/>
            <person name="Hu X."/>
            <person name="Sun X."/>
            <person name="Wang J."/>
            <person name="Zhao C."/>
            <person name="Wang Y."/>
            <person name="Wang D."/>
            <person name="Huang X."/>
            <person name="Wang R."/>
            <person name="Lv J."/>
            <person name="Li Y."/>
            <person name="Zhang Z."/>
            <person name="Liu B."/>
            <person name="Lu W."/>
            <person name="Hui Y."/>
            <person name="Liang J."/>
            <person name="Zhou Z."/>
            <person name="Hou R."/>
            <person name="Li X."/>
            <person name="Liu Y."/>
            <person name="Li H."/>
            <person name="Ning X."/>
            <person name="Lin Y."/>
            <person name="Zhao L."/>
            <person name="Xing Q."/>
            <person name="Dou J."/>
            <person name="Li Y."/>
            <person name="Mao J."/>
            <person name="Guo H."/>
            <person name="Dou H."/>
            <person name="Li T."/>
            <person name="Mu C."/>
            <person name="Jiang W."/>
            <person name="Fu Q."/>
            <person name="Fu X."/>
            <person name="Miao Y."/>
            <person name="Liu J."/>
            <person name="Yu Q."/>
            <person name="Li R."/>
            <person name="Liao H."/>
            <person name="Li X."/>
            <person name="Kong Y."/>
            <person name="Jiang Z."/>
            <person name="Chourrout D."/>
            <person name="Li R."/>
            <person name="Bao Z."/>
        </authorList>
    </citation>
    <scope>NUCLEOTIDE SEQUENCE [LARGE SCALE GENOMIC DNA]</scope>
    <source>
        <strain evidence="14 15">PY_sf001</strain>
    </source>
</reference>
<dbReference type="GO" id="GO:0061809">
    <property type="term" value="F:NAD+ nucleosidase activity, cyclic ADP-ribose generating"/>
    <property type="evidence" value="ECO:0007669"/>
    <property type="project" value="UniProtKB-EC"/>
</dbReference>
<dbReference type="PROSITE" id="PS50104">
    <property type="entry name" value="TIR"/>
    <property type="match status" value="1"/>
</dbReference>
<keyword evidence="8" id="KW-0391">Immunity</keyword>
<feature type="compositionally biased region" description="Basic and acidic residues" evidence="11">
    <location>
        <begin position="75"/>
        <end position="86"/>
    </location>
</feature>
<dbReference type="PANTHER" id="PTHR22998:SF1">
    <property type="entry name" value="NAD(+) HYDROLASE SARM1"/>
    <property type="match status" value="1"/>
</dbReference>
<dbReference type="FunFam" id="1.10.150.50:FF:000043">
    <property type="entry name" value="Sterile alpha and TIR motif-containing 1"/>
    <property type="match status" value="1"/>
</dbReference>
<dbReference type="InterPro" id="IPR035897">
    <property type="entry name" value="Toll_tir_struct_dom_sf"/>
</dbReference>
<feature type="region of interest" description="Disordered" evidence="11">
    <location>
        <begin position="1"/>
        <end position="86"/>
    </location>
</feature>
<dbReference type="AlphaFoldDB" id="A0A210QBW7"/>
<dbReference type="SUPFAM" id="SSF52200">
    <property type="entry name" value="Toll/Interleukin receptor TIR domain"/>
    <property type="match status" value="1"/>
</dbReference>
<feature type="region of interest" description="Disordered" evidence="11">
    <location>
        <begin position="880"/>
        <end position="900"/>
    </location>
</feature>
<accession>A0A210QBW7</accession>
<protein>
    <recommendedName>
        <fullName evidence="3">ADP-ribosyl cyclase/cyclic ADP-ribose hydrolase</fullName>
        <ecNumber evidence="3">3.2.2.6</ecNumber>
    </recommendedName>
</protein>
<dbReference type="OrthoDB" id="202764at2759"/>
<dbReference type="InterPro" id="IPR013761">
    <property type="entry name" value="SAM/pointed_sf"/>
</dbReference>
<dbReference type="Pfam" id="PF00536">
    <property type="entry name" value="SAM_1"/>
    <property type="match status" value="1"/>
</dbReference>
<dbReference type="Proteomes" id="UP000242188">
    <property type="component" value="Unassembled WGS sequence"/>
</dbReference>
<dbReference type="GO" id="GO:0045087">
    <property type="term" value="P:innate immune response"/>
    <property type="evidence" value="ECO:0007669"/>
    <property type="project" value="UniProtKB-KW"/>
</dbReference>
<dbReference type="GO" id="GO:0035591">
    <property type="term" value="F:signaling adaptor activity"/>
    <property type="evidence" value="ECO:0007669"/>
    <property type="project" value="InterPro"/>
</dbReference>
<keyword evidence="15" id="KW-1185">Reference proteome</keyword>
<feature type="compositionally biased region" description="Polar residues" evidence="11">
    <location>
        <begin position="41"/>
        <end position="74"/>
    </location>
</feature>
<dbReference type="InterPro" id="IPR011989">
    <property type="entry name" value="ARM-like"/>
</dbReference>
<dbReference type="Gene3D" id="1.10.150.50">
    <property type="entry name" value="Transcription Factor, Ets-1"/>
    <property type="match status" value="2"/>
</dbReference>
<dbReference type="Pfam" id="PF13676">
    <property type="entry name" value="TIR_2"/>
    <property type="match status" value="1"/>
</dbReference>
<evidence type="ECO:0000313" key="15">
    <source>
        <dbReference type="Proteomes" id="UP000242188"/>
    </source>
</evidence>
<comment type="subcellular location">
    <subcellularLocation>
        <location evidence="1">Cytoplasm</location>
    </subcellularLocation>
</comment>
<dbReference type="SMART" id="SM00454">
    <property type="entry name" value="SAM"/>
    <property type="match status" value="2"/>
</dbReference>
<keyword evidence="6" id="KW-0677">Repeat</keyword>
<evidence type="ECO:0000256" key="5">
    <source>
        <dbReference type="ARBA" id="ARBA00022588"/>
    </source>
</evidence>
<evidence type="ECO:0000256" key="7">
    <source>
        <dbReference type="ARBA" id="ARBA00022801"/>
    </source>
</evidence>
<evidence type="ECO:0000256" key="10">
    <source>
        <dbReference type="ARBA" id="ARBA00047304"/>
    </source>
</evidence>
<dbReference type="GO" id="GO:0030425">
    <property type="term" value="C:dendrite"/>
    <property type="evidence" value="ECO:0007669"/>
    <property type="project" value="TreeGrafter"/>
</dbReference>
<feature type="compositionally biased region" description="Basic and acidic residues" evidence="11">
    <location>
        <begin position="11"/>
        <end position="35"/>
    </location>
</feature>
<evidence type="ECO:0000256" key="4">
    <source>
        <dbReference type="ARBA" id="ARBA00022490"/>
    </source>
</evidence>
<dbReference type="InterPro" id="IPR039184">
    <property type="entry name" value="SARM1"/>
</dbReference>
<evidence type="ECO:0000256" key="11">
    <source>
        <dbReference type="SAM" id="MobiDB-lite"/>
    </source>
</evidence>
<evidence type="ECO:0000256" key="8">
    <source>
        <dbReference type="ARBA" id="ARBA00022859"/>
    </source>
</evidence>
<dbReference type="GO" id="GO:0003953">
    <property type="term" value="F:NAD+ nucleosidase activity"/>
    <property type="evidence" value="ECO:0007669"/>
    <property type="project" value="InterPro"/>
</dbReference>
<name>A0A210QBW7_MIZYE</name>